<dbReference type="EMBL" id="HACG01033840">
    <property type="protein sequence ID" value="CEK80705.1"/>
    <property type="molecule type" value="Transcribed_RNA"/>
</dbReference>
<dbReference type="AlphaFoldDB" id="A0A0B7AL92"/>
<feature type="non-terminal residue" evidence="1">
    <location>
        <position position="1"/>
    </location>
</feature>
<feature type="non-terminal residue" evidence="1">
    <location>
        <position position="160"/>
    </location>
</feature>
<dbReference type="Gene3D" id="1.25.40.10">
    <property type="entry name" value="Tetratricopeptide repeat domain"/>
    <property type="match status" value="1"/>
</dbReference>
<dbReference type="InterPro" id="IPR011990">
    <property type="entry name" value="TPR-like_helical_dom_sf"/>
</dbReference>
<sequence>LLSEIDSEDDYQNELIMKKNMLSWIYFRLYKIEDAVKLSNEVIKLTQWRNISSLGNRYMIMCYTGDELEAKKCLDILKKLSNETDFDKLFIEAKAEHAYYYSRLGGTDNINRCIDLFSKAVEARPDNYMWKFGLGLAYRRATHANILFSGPQRVNVEELT</sequence>
<organism evidence="1">
    <name type="scientific">Arion vulgaris</name>
    <dbReference type="NCBI Taxonomy" id="1028688"/>
    <lineage>
        <taxon>Eukaryota</taxon>
        <taxon>Metazoa</taxon>
        <taxon>Spiralia</taxon>
        <taxon>Lophotrochozoa</taxon>
        <taxon>Mollusca</taxon>
        <taxon>Gastropoda</taxon>
        <taxon>Heterobranchia</taxon>
        <taxon>Euthyneura</taxon>
        <taxon>Panpulmonata</taxon>
        <taxon>Eupulmonata</taxon>
        <taxon>Stylommatophora</taxon>
        <taxon>Helicina</taxon>
        <taxon>Arionoidea</taxon>
        <taxon>Arionidae</taxon>
        <taxon>Arion</taxon>
    </lineage>
</organism>
<evidence type="ECO:0000313" key="1">
    <source>
        <dbReference type="EMBL" id="CEK80705.1"/>
    </source>
</evidence>
<name>A0A0B7AL92_9EUPU</name>
<protein>
    <submittedName>
        <fullName evidence="1">Uncharacterized protein</fullName>
    </submittedName>
</protein>
<proteinExistence type="predicted"/>
<accession>A0A0B7AL92</accession>
<gene>
    <name evidence="1" type="primary">ORF122296</name>
</gene>
<dbReference type="SUPFAM" id="SSF48452">
    <property type="entry name" value="TPR-like"/>
    <property type="match status" value="1"/>
</dbReference>
<reference evidence="1" key="1">
    <citation type="submission" date="2014-12" db="EMBL/GenBank/DDBJ databases">
        <title>Insight into the proteome of Arion vulgaris.</title>
        <authorList>
            <person name="Aradska J."/>
            <person name="Bulat T."/>
            <person name="Smidak R."/>
            <person name="Sarate P."/>
            <person name="Gangsoo J."/>
            <person name="Sialana F."/>
            <person name="Bilban M."/>
            <person name="Lubec G."/>
        </authorList>
    </citation>
    <scope>NUCLEOTIDE SEQUENCE</scope>
    <source>
        <tissue evidence="1">Skin</tissue>
    </source>
</reference>